<feature type="transmembrane region" description="Helical" evidence="15">
    <location>
        <begin position="763"/>
        <end position="792"/>
    </location>
</feature>
<dbReference type="GO" id="GO:0005886">
    <property type="term" value="C:plasma membrane"/>
    <property type="evidence" value="ECO:0007669"/>
    <property type="project" value="UniProtKB-SubCell"/>
</dbReference>
<evidence type="ECO:0000256" key="15">
    <source>
        <dbReference type="SAM" id="Phobius"/>
    </source>
</evidence>
<keyword evidence="5" id="KW-0107">Calcium channel</keyword>
<feature type="region of interest" description="Disordered" evidence="14">
    <location>
        <begin position="861"/>
        <end position="898"/>
    </location>
</feature>
<dbReference type="Pfam" id="PF00520">
    <property type="entry name" value="Ion_trans"/>
    <property type="match status" value="1"/>
</dbReference>
<keyword evidence="8" id="KW-0106">Calcium</keyword>
<evidence type="ECO:0000313" key="19">
    <source>
        <dbReference type="Proteomes" id="UP000274756"/>
    </source>
</evidence>
<feature type="compositionally biased region" description="Basic and acidic residues" evidence="14">
    <location>
        <begin position="9"/>
        <end position="26"/>
    </location>
</feature>
<dbReference type="InterPro" id="IPR002110">
    <property type="entry name" value="Ankyrin_rpt"/>
</dbReference>
<keyword evidence="13" id="KW-0040">ANK repeat</keyword>
<feature type="repeat" description="ANK" evidence="13">
    <location>
        <begin position="171"/>
        <end position="203"/>
    </location>
</feature>
<evidence type="ECO:0000256" key="13">
    <source>
        <dbReference type="PROSITE-ProRule" id="PRU00023"/>
    </source>
</evidence>
<evidence type="ECO:0000313" key="18">
    <source>
        <dbReference type="Proteomes" id="UP000038040"/>
    </source>
</evidence>
<feature type="transmembrane region" description="Helical" evidence="15">
    <location>
        <begin position="424"/>
        <end position="443"/>
    </location>
</feature>
<dbReference type="STRING" id="318479.A0A0N4U6R9"/>
<feature type="compositionally biased region" description="Basic and acidic residues" evidence="14">
    <location>
        <begin position="873"/>
        <end position="884"/>
    </location>
</feature>
<dbReference type="InterPro" id="IPR005821">
    <property type="entry name" value="Ion_trans_dom"/>
</dbReference>
<evidence type="ECO:0000256" key="5">
    <source>
        <dbReference type="ARBA" id="ARBA00022673"/>
    </source>
</evidence>
<keyword evidence="12" id="KW-0407">Ion channel</keyword>
<evidence type="ECO:0000313" key="17">
    <source>
        <dbReference type="EMBL" id="VDN57023.1"/>
    </source>
</evidence>
<evidence type="ECO:0000256" key="14">
    <source>
        <dbReference type="SAM" id="MobiDB-lite"/>
    </source>
</evidence>
<dbReference type="EMBL" id="UYYG01001158">
    <property type="protein sequence ID" value="VDN57023.1"/>
    <property type="molecule type" value="Genomic_DNA"/>
</dbReference>
<feature type="region of interest" description="Disordered" evidence="14">
    <location>
        <begin position="1"/>
        <end position="26"/>
    </location>
</feature>
<dbReference type="SMART" id="SM00248">
    <property type="entry name" value="ANK"/>
    <property type="match status" value="4"/>
</dbReference>
<keyword evidence="6 15" id="KW-0812">Transmembrane</keyword>
<dbReference type="GO" id="GO:0098703">
    <property type="term" value="P:calcium ion import across plasma membrane"/>
    <property type="evidence" value="ECO:0007669"/>
    <property type="project" value="TreeGrafter"/>
</dbReference>
<evidence type="ECO:0000256" key="2">
    <source>
        <dbReference type="ARBA" id="ARBA00022448"/>
    </source>
</evidence>
<dbReference type="NCBIfam" id="TIGR00870">
    <property type="entry name" value="trp"/>
    <property type="match status" value="1"/>
</dbReference>
<reference evidence="17 19" key="2">
    <citation type="submission" date="2018-11" db="EMBL/GenBank/DDBJ databases">
        <authorList>
            <consortium name="Pathogen Informatics"/>
        </authorList>
    </citation>
    <scope>NUCLEOTIDE SEQUENCE [LARGE SCALE GENOMIC DNA]</scope>
</reference>
<evidence type="ECO:0000256" key="9">
    <source>
        <dbReference type="ARBA" id="ARBA00022989"/>
    </source>
</evidence>
<dbReference type="InterPro" id="IPR036770">
    <property type="entry name" value="Ankyrin_rpt-contain_sf"/>
</dbReference>
<dbReference type="Pfam" id="PF00023">
    <property type="entry name" value="Ank"/>
    <property type="match status" value="1"/>
</dbReference>
<keyword evidence="10" id="KW-0406">Ion transport</keyword>
<feature type="repeat" description="ANK" evidence="13">
    <location>
        <begin position="221"/>
        <end position="253"/>
    </location>
</feature>
<feature type="domain" description="Ion transport" evidence="16">
    <location>
        <begin position="385"/>
        <end position="646"/>
    </location>
</feature>
<dbReference type="PANTHER" id="PTHR10582:SF2">
    <property type="entry name" value="INACTIVE"/>
    <property type="match status" value="1"/>
</dbReference>
<dbReference type="PROSITE" id="PS50088">
    <property type="entry name" value="ANK_REPEAT"/>
    <property type="match status" value="2"/>
</dbReference>
<dbReference type="Gene3D" id="1.25.40.20">
    <property type="entry name" value="Ankyrin repeat-containing domain"/>
    <property type="match status" value="1"/>
</dbReference>
<evidence type="ECO:0000256" key="12">
    <source>
        <dbReference type="ARBA" id="ARBA00023303"/>
    </source>
</evidence>
<feature type="compositionally biased region" description="Polar residues" evidence="14">
    <location>
        <begin position="885"/>
        <end position="898"/>
    </location>
</feature>
<sequence>MGQLKSKLTRSDKKANAGSDPDEKWSNLYREREKNHLYKWVGVGSGGTLVATFEKEGEEGVLRFANEKVVSMMYNNGETPQLIRFADFAKWKKTVNVQLGKTEEEDDQRSNASSFREHLGQWKLNKRGVEGETIIHLLLNREEPMCSEIAKILIIRYPGLANDIFLGKEMFGQSTLHLAIVHDDYDMVQLLLQSNADVNARACGGFFLPDDQKDYKGYAYYGEYPLAFAACFGNKDIYDLLIQYGADPNMQDMFGNTILHMCVINNSNTMYSYAVRHWAKPADPNIVNAAGLTPLTLASKLGRKEIFEEMLEIMKVEFWRFSDTTCSAYPLTALDTIRPDGSTNYDSALMTVINGSTSEHLDMIGSEVIQRLLAHKWKAFASRKLFERLGLLVIHLICLTFVVILRPTELERLTYSENLQWDDWVRLFFELMTIVNCVVFVFYQQSGELRTQGFYGYIRNLKTAPAKIVYLGANICILACIPFRLLGNVYVEEALLVFAVPGSWIFLLFFARSAKLTGPFVQMIYSMIAGDMIRFALISAIFLVSFSQVFYFLGKDMAAKQKLGESNPNFCSVTGYEIFTYSSFLETFITLYRVSMGGYDYEEFFCSNYEVLNKTLFLLYMFIMPVMMINILIAMMGNTYKTVIDQAEKAWRQQYAQIVMVLERTVRQEKLAACQLEYSMKLNETNESEEIRGLMVIKQTKKTRAQQRKNAIANWKRIGRNVIHTIEKMGTDYAKELLHSHDRLLDEPAVMLVGGTETSQRNVWVFITIAFSALRYFLMIVYNLEVFHFFFFQRLSQLASRKLESKSRNSTDEKNIHEINVSGPESKAISITVNTLKIERTAVRRYLPNISAPFEIPNIPTTDTPRKAISPRIRADMFKRKDSPETGTGSSENNGNKK</sequence>
<keyword evidence="7" id="KW-0677">Repeat</keyword>
<dbReference type="Proteomes" id="UP000274756">
    <property type="component" value="Unassembled WGS sequence"/>
</dbReference>
<name>A0A0N4U6R9_DRAME</name>
<evidence type="ECO:0000256" key="10">
    <source>
        <dbReference type="ARBA" id="ARBA00023065"/>
    </source>
</evidence>
<dbReference type="Pfam" id="PF12796">
    <property type="entry name" value="Ank_2"/>
    <property type="match status" value="1"/>
</dbReference>
<reference evidence="20" key="1">
    <citation type="submission" date="2017-02" db="UniProtKB">
        <authorList>
            <consortium name="WormBaseParasite"/>
        </authorList>
    </citation>
    <scope>IDENTIFICATION</scope>
</reference>
<proteinExistence type="predicted"/>
<protein>
    <submittedName>
        <fullName evidence="20">ANK_REP_REGION domain-containing protein</fullName>
    </submittedName>
</protein>
<organism evidence="18 20">
    <name type="scientific">Dracunculus medinensis</name>
    <name type="common">Guinea worm</name>
    <dbReference type="NCBI Taxonomy" id="318479"/>
    <lineage>
        <taxon>Eukaryota</taxon>
        <taxon>Metazoa</taxon>
        <taxon>Ecdysozoa</taxon>
        <taxon>Nematoda</taxon>
        <taxon>Chromadorea</taxon>
        <taxon>Rhabditida</taxon>
        <taxon>Spirurina</taxon>
        <taxon>Dracunculoidea</taxon>
        <taxon>Dracunculidae</taxon>
        <taxon>Dracunculus</taxon>
    </lineage>
</organism>
<dbReference type="AlphaFoldDB" id="A0A0N4U6R9"/>
<dbReference type="InterPro" id="IPR024862">
    <property type="entry name" value="TRPV"/>
</dbReference>
<gene>
    <name evidence="17" type="ORF">DME_LOCUS6996</name>
</gene>
<evidence type="ECO:0000313" key="20">
    <source>
        <dbReference type="WBParaSite" id="DME_0000263601-mRNA-1"/>
    </source>
</evidence>
<dbReference type="PANTHER" id="PTHR10582">
    <property type="entry name" value="TRANSIENT RECEPTOR POTENTIAL ION CHANNEL PROTEIN"/>
    <property type="match status" value="1"/>
</dbReference>
<feature type="transmembrane region" description="Helical" evidence="15">
    <location>
        <begin position="615"/>
        <end position="636"/>
    </location>
</feature>
<dbReference type="Proteomes" id="UP000038040">
    <property type="component" value="Unplaced"/>
</dbReference>
<dbReference type="WBParaSite" id="DME_0000263601-mRNA-1">
    <property type="protein sequence ID" value="DME_0000263601-mRNA-1"/>
    <property type="gene ID" value="DME_0000263601"/>
</dbReference>
<keyword evidence="19" id="KW-1185">Reference proteome</keyword>
<feature type="transmembrane region" description="Helical" evidence="15">
    <location>
        <begin position="468"/>
        <end position="487"/>
    </location>
</feature>
<evidence type="ECO:0000256" key="1">
    <source>
        <dbReference type="ARBA" id="ARBA00004651"/>
    </source>
</evidence>
<keyword evidence="4" id="KW-0109">Calcium transport</keyword>
<feature type="transmembrane region" description="Helical" evidence="15">
    <location>
        <begin position="493"/>
        <end position="511"/>
    </location>
</feature>
<evidence type="ECO:0000256" key="8">
    <source>
        <dbReference type="ARBA" id="ARBA00022837"/>
    </source>
</evidence>
<dbReference type="FunFam" id="1.25.40.20:FF:000185">
    <property type="entry name" value="OSMotic avoidance abnormal family member"/>
    <property type="match status" value="1"/>
</dbReference>
<evidence type="ECO:0000256" key="6">
    <source>
        <dbReference type="ARBA" id="ARBA00022692"/>
    </source>
</evidence>
<accession>A0A0N4U6R9</accession>
<feature type="transmembrane region" description="Helical" evidence="15">
    <location>
        <begin position="532"/>
        <end position="553"/>
    </location>
</feature>
<evidence type="ECO:0000256" key="3">
    <source>
        <dbReference type="ARBA" id="ARBA00022475"/>
    </source>
</evidence>
<dbReference type="PROSITE" id="PS50297">
    <property type="entry name" value="ANK_REP_REGION"/>
    <property type="match status" value="2"/>
</dbReference>
<dbReference type="SUPFAM" id="SSF48403">
    <property type="entry name" value="Ankyrin repeat"/>
    <property type="match status" value="1"/>
</dbReference>
<keyword evidence="9 15" id="KW-1133">Transmembrane helix</keyword>
<keyword evidence="3" id="KW-1003">Cell membrane</keyword>
<keyword evidence="2" id="KW-0813">Transport</keyword>
<evidence type="ECO:0000256" key="4">
    <source>
        <dbReference type="ARBA" id="ARBA00022568"/>
    </source>
</evidence>
<keyword evidence="11 15" id="KW-0472">Membrane</keyword>
<evidence type="ECO:0000259" key="16">
    <source>
        <dbReference type="Pfam" id="PF00520"/>
    </source>
</evidence>
<comment type="subcellular location">
    <subcellularLocation>
        <location evidence="1">Cell membrane</location>
        <topology evidence="1">Multi-pass membrane protein</topology>
    </subcellularLocation>
</comment>
<dbReference type="OrthoDB" id="533508at2759"/>
<evidence type="ECO:0000256" key="7">
    <source>
        <dbReference type="ARBA" id="ARBA00022737"/>
    </source>
</evidence>
<dbReference type="GO" id="GO:0005262">
    <property type="term" value="F:calcium channel activity"/>
    <property type="evidence" value="ECO:0007669"/>
    <property type="project" value="UniProtKB-KW"/>
</dbReference>
<feature type="transmembrane region" description="Helical" evidence="15">
    <location>
        <begin position="385"/>
        <end position="404"/>
    </location>
</feature>
<evidence type="ECO:0000256" key="11">
    <source>
        <dbReference type="ARBA" id="ARBA00023136"/>
    </source>
</evidence>